<dbReference type="NCBIfam" id="NF002829">
    <property type="entry name" value="PRK03007.1"/>
    <property type="match status" value="1"/>
</dbReference>
<dbReference type="InterPro" id="IPR003607">
    <property type="entry name" value="HD/PDEase_dom"/>
</dbReference>
<dbReference type="Pfam" id="PF13286">
    <property type="entry name" value="HD_assoc"/>
    <property type="match status" value="1"/>
</dbReference>
<dbReference type="GO" id="GO:0006203">
    <property type="term" value="P:dGTP catabolic process"/>
    <property type="evidence" value="ECO:0007669"/>
    <property type="project" value="TreeGrafter"/>
</dbReference>
<keyword evidence="5" id="KW-1185">Reference proteome</keyword>
<name>A0A9X7IRS2_9MYCO</name>
<keyword evidence="1 2" id="KW-0378">Hydrolase</keyword>
<proteinExistence type="inferred from homology"/>
<dbReference type="NCBIfam" id="TIGR01353">
    <property type="entry name" value="dGTP_triPase"/>
    <property type="match status" value="1"/>
</dbReference>
<evidence type="ECO:0000259" key="3">
    <source>
        <dbReference type="PROSITE" id="PS51831"/>
    </source>
</evidence>
<reference evidence="4 5" key="1">
    <citation type="submission" date="2018-02" db="EMBL/GenBank/DDBJ databases">
        <title>Draft genome sequence of Mycobacterium virginiense isolated from mud of a swine farm in Japan.</title>
        <authorList>
            <person name="Ohya K."/>
        </authorList>
    </citation>
    <scope>NUCLEOTIDE SEQUENCE [LARGE SCALE GENOMIC DNA]</scope>
    <source>
        <strain evidence="4 5">GF75</strain>
    </source>
</reference>
<dbReference type="Proteomes" id="UP000237911">
    <property type="component" value="Unassembled WGS sequence"/>
</dbReference>
<dbReference type="EMBL" id="PUEV01000006">
    <property type="protein sequence ID" value="PQM54080.1"/>
    <property type="molecule type" value="Genomic_DNA"/>
</dbReference>
<dbReference type="InterPro" id="IPR026875">
    <property type="entry name" value="PHydrolase_assoc_dom"/>
</dbReference>
<evidence type="ECO:0000256" key="1">
    <source>
        <dbReference type="ARBA" id="ARBA00022801"/>
    </source>
</evidence>
<comment type="similarity">
    <text evidence="2">Belongs to the dGTPase family. Type 2 subfamily.</text>
</comment>
<dbReference type="AlphaFoldDB" id="A0A9X7IRS2"/>
<dbReference type="HAMAP" id="MF_01212">
    <property type="entry name" value="dGTPase_type2"/>
    <property type="match status" value="1"/>
</dbReference>
<dbReference type="SMART" id="SM00471">
    <property type="entry name" value="HDc"/>
    <property type="match status" value="1"/>
</dbReference>
<dbReference type="PANTHER" id="PTHR11373:SF32">
    <property type="entry name" value="DEOXYGUANOSINETRIPHOSPHATE TRIPHOSPHOHYDROLASE"/>
    <property type="match status" value="1"/>
</dbReference>
<dbReference type="InterPro" id="IPR050135">
    <property type="entry name" value="dGTPase-like"/>
</dbReference>
<dbReference type="InterPro" id="IPR023023">
    <property type="entry name" value="dNTPase_2"/>
</dbReference>
<dbReference type="Pfam" id="PF01966">
    <property type="entry name" value="HD"/>
    <property type="match status" value="1"/>
</dbReference>
<evidence type="ECO:0000256" key="2">
    <source>
        <dbReference type="HAMAP-Rule" id="MF_01212"/>
    </source>
</evidence>
<dbReference type="SUPFAM" id="SSF109604">
    <property type="entry name" value="HD-domain/PDEase-like"/>
    <property type="match status" value="1"/>
</dbReference>
<dbReference type="GO" id="GO:0008832">
    <property type="term" value="F:dGTPase activity"/>
    <property type="evidence" value="ECO:0007669"/>
    <property type="project" value="TreeGrafter"/>
</dbReference>
<feature type="domain" description="HD" evidence="3">
    <location>
        <begin position="113"/>
        <end position="263"/>
    </location>
</feature>
<dbReference type="Gene3D" id="1.10.3210.10">
    <property type="entry name" value="Hypothetical protein af1432"/>
    <property type="match status" value="1"/>
</dbReference>
<dbReference type="InterPro" id="IPR006674">
    <property type="entry name" value="HD_domain"/>
</dbReference>
<sequence length="458" mass="49197">MRSGGDRRQFCGRPARFRSGRVSNFGPPCRGLGSGQNRLAAVAINSCDSYDAHDRERIVAESSKTAGLPGTGGQHRTDFARDRARVLHCAALRRLADKTQVVGPRDGDTPRTRLTHSLEVAQIGRGMAIGLGCDPDLVDLAGLAHDIGHPPYGHNGEQALNEIASSCGGFEGNAQNFRILTSLEPKVLGPDGASAGLNLTRATLDAVTKYPWRRRAEDGSVRTKFGFYDDDRDAADWMRRGAPEGRVCLESQIMDWADDVAYSVHDVEDGVISGRIDLRVLADASTVAELTRLGDPRGVHDLAAAARRLTELPVVAAVGDFDATLSASVALKRLTSELVGRFASAAITATHDAAGPGPLNRYQADLEVPELVRAEVAVLKTLAVQFIISSDQHRRIQAAQREQVHEVAQRLLATAPESLDPIFVPAFNAAADDNARLRVIVDQIASCTEGRLERLVAG</sequence>
<gene>
    <name evidence="4" type="ORF">C5U48_01225</name>
</gene>
<organism evidence="4 5">
    <name type="scientific">Mycolicibacter virginiensis</name>
    <dbReference type="NCBI Taxonomy" id="1795032"/>
    <lineage>
        <taxon>Bacteria</taxon>
        <taxon>Bacillati</taxon>
        <taxon>Actinomycetota</taxon>
        <taxon>Actinomycetes</taxon>
        <taxon>Mycobacteriales</taxon>
        <taxon>Mycobacteriaceae</taxon>
        <taxon>Mycolicibacter</taxon>
    </lineage>
</organism>
<dbReference type="PROSITE" id="PS51831">
    <property type="entry name" value="HD"/>
    <property type="match status" value="1"/>
</dbReference>
<accession>A0A9X7IRS2</accession>
<evidence type="ECO:0000313" key="4">
    <source>
        <dbReference type="EMBL" id="PQM54080.1"/>
    </source>
</evidence>
<evidence type="ECO:0000313" key="5">
    <source>
        <dbReference type="Proteomes" id="UP000237911"/>
    </source>
</evidence>
<dbReference type="CDD" id="cd00077">
    <property type="entry name" value="HDc"/>
    <property type="match status" value="1"/>
</dbReference>
<comment type="caution">
    <text evidence="4">The sequence shown here is derived from an EMBL/GenBank/DDBJ whole genome shotgun (WGS) entry which is preliminary data.</text>
</comment>
<protein>
    <recommendedName>
        <fullName evidence="2">Deoxyguanosinetriphosphate triphosphohydrolase-like protein</fullName>
    </recommendedName>
</protein>
<dbReference type="InterPro" id="IPR006261">
    <property type="entry name" value="dGTPase"/>
</dbReference>
<dbReference type="PANTHER" id="PTHR11373">
    <property type="entry name" value="DEOXYNUCLEOSIDE TRIPHOSPHATE TRIPHOSPHOHYDROLASE"/>
    <property type="match status" value="1"/>
</dbReference>